<dbReference type="InterPro" id="IPR036856">
    <property type="entry name" value="Ald_Oxase/Xan_DH_a/b_sf"/>
</dbReference>
<dbReference type="InterPro" id="IPR046867">
    <property type="entry name" value="AldOxase/xan_DH_MoCoBD2"/>
</dbReference>
<accession>A0ABW4XF27</accession>
<dbReference type="InterPro" id="IPR000674">
    <property type="entry name" value="Ald_Oxase/Xan_DH_a/b"/>
</dbReference>
<dbReference type="InterPro" id="IPR008274">
    <property type="entry name" value="AldOxase/xan_DH_MoCoBD1"/>
</dbReference>
<dbReference type="Pfam" id="PF20256">
    <property type="entry name" value="MoCoBD_2"/>
    <property type="match status" value="1"/>
</dbReference>
<dbReference type="Gene3D" id="3.30.365.10">
    <property type="entry name" value="Aldehyde oxidase/xanthine dehydrogenase, molybdopterin binding domain"/>
    <property type="match status" value="4"/>
</dbReference>
<gene>
    <name evidence="2" type="ORF">ACFSHS_20790</name>
</gene>
<sequence>MGQSATRIEGRAKTTGRVSYVHNMSVPGMLEARVVRSLVAHATITGIDVEAARAVPGVHAVITGEDIRKVLPHPYFGPAFHDQPVLALDKVRFIGEPVVAVLARDARTAEEAAALVDVSYEELPAVFDAVEACAPDAPLVHDELRPGGTFADLKHLSGRRATNVALEYRLRRGDVDAAFAALPHVFTHTFTTPAIAHAPLEPVVAIGRVADDGGLIIDSATQNPSIVRLEVARLFELPEAMVQIRTTFLGGGFGAKLYPKLEPLVAACAVITGRPVRLALSMEETFLTITRHASTIRVTSGVDADGVIRARKVEAWWNGGAYADIGPRVTQKSGLTAAGPYDIDNVWIDSRAVYTNLPPAGAMRGFGVPQVAWAYERHTDLMARELGMDPVDFRRRNLLRRGGVHHTGTVLQDTANEEVLEELARAMEWDRPLDPGSGPVRRGRGVGIAMKAVVTPSTSGAVVRLNADGSASVMCPTVDVGQGSATVMAQLTAEALGLPDGRVRVSHADTDTTPYDTGTLGSRSTFHVGNAVVAAARAVRARLLEAAAQMLDVPVDDLDIHAGEVLVRGGGPRVSFRDVMVSRLGIQAGHITEASEFTPDYDPPNLDTGQSERAAAFWMSGAAGADVEVDTETGRVTVNRLVIVGDAGRALNPELVRTQLTGGAVMQFGMTMSEELRYDEGQSTSPGLGFYKVPGILDVPPMEAVIVEVPQRDGPYGAKGVGETGTFAVSPAIANAIQDATGADLTALPLTAERVLSAIRAAGGSS</sequence>
<dbReference type="RefSeq" id="WP_376880342.1">
    <property type="nucleotide sequence ID" value="NZ_JBHUHP010000030.1"/>
</dbReference>
<dbReference type="EMBL" id="JBHUHP010000030">
    <property type="protein sequence ID" value="MFD2094010.1"/>
    <property type="molecule type" value="Genomic_DNA"/>
</dbReference>
<dbReference type="PANTHER" id="PTHR11908">
    <property type="entry name" value="XANTHINE DEHYDROGENASE"/>
    <property type="match status" value="1"/>
</dbReference>
<protein>
    <submittedName>
        <fullName evidence="2">Xanthine dehydrogenase family protein molybdopterin-binding subunit</fullName>
    </submittedName>
</protein>
<dbReference type="Gene3D" id="3.90.1170.50">
    <property type="entry name" value="Aldehyde oxidase/xanthine dehydrogenase, a/b hammerhead"/>
    <property type="match status" value="1"/>
</dbReference>
<dbReference type="SUPFAM" id="SSF56003">
    <property type="entry name" value="Molybdenum cofactor-binding domain"/>
    <property type="match status" value="1"/>
</dbReference>
<reference evidence="3" key="1">
    <citation type="journal article" date="2019" name="Int. J. Syst. Evol. Microbiol.">
        <title>The Global Catalogue of Microorganisms (GCM) 10K type strain sequencing project: providing services to taxonomists for standard genome sequencing and annotation.</title>
        <authorList>
            <consortium name="The Broad Institute Genomics Platform"/>
            <consortium name="The Broad Institute Genome Sequencing Center for Infectious Disease"/>
            <person name="Wu L."/>
            <person name="Ma J."/>
        </authorList>
    </citation>
    <scope>NUCLEOTIDE SEQUENCE [LARGE SCALE GENOMIC DNA]</scope>
    <source>
        <strain evidence="3">JCM 3338</strain>
    </source>
</reference>
<proteinExistence type="predicted"/>
<keyword evidence="3" id="KW-1185">Reference proteome</keyword>
<dbReference type="PANTHER" id="PTHR11908:SF157">
    <property type="entry name" value="XANTHINE DEHYDROGENASE SUBUNIT D-RELATED"/>
    <property type="match status" value="1"/>
</dbReference>
<dbReference type="Pfam" id="PF01315">
    <property type="entry name" value="Ald_Xan_dh_C"/>
    <property type="match status" value="1"/>
</dbReference>
<name>A0ABW4XF27_9ACTN</name>
<dbReference type="Pfam" id="PF02738">
    <property type="entry name" value="MoCoBD_1"/>
    <property type="match status" value="1"/>
</dbReference>
<evidence type="ECO:0000313" key="2">
    <source>
        <dbReference type="EMBL" id="MFD2094010.1"/>
    </source>
</evidence>
<dbReference type="InterPro" id="IPR037165">
    <property type="entry name" value="AldOxase/xan_DH_Mopterin-bd_sf"/>
</dbReference>
<dbReference type="SUPFAM" id="SSF54665">
    <property type="entry name" value="CO dehydrogenase molybdoprotein N-domain-like"/>
    <property type="match status" value="1"/>
</dbReference>
<dbReference type="Proteomes" id="UP001597402">
    <property type="component" value="Unassembled WGS sequence"/>
</dbReference>
<comment type="caution">
    <text evidence="2">The sequence shown here is derived from an EMBL/GenBank/DDBJ whole genome shotgun (WGS) entry which is preliminary data.</text>
</comment>
<feature type="domain" description="Aldehyde oxidase/xanthine dehydrogenase a/b hammerhead" evidence="1">
    <location>
        <begin position="15"/>
        <end position="124"/>
    </location>
</feature>
<evidence type="ECO:0000313" key="3">
    <source>
        <dbReference type="Proteomes" id="UP001597402"/>
    </source>
</evidence>
<evidence type="ECO:0000259" key="1">
    <source>
        <dbReference type="SMART" id="SM01008"/>
    </source>
</evidence>
<dbReference type="SMART" id="SM01008">
    <property type="entry name" value="Ald_Xan_dh_C"/>
    <property type="match status" value="1"/>
</dbReference>
<organism evidence="2 3">
    <name type="scientific">Blastococcus deserti</name>
    <dbReference type="NCBI Taxonomy" id="2259033"/>
    <lineage>
        <taxon>Bacteria</taxon>
        <taxon>Bacillati</taxon>
        <taxon>Actinomycetota</taxon>
        <taxon>Actinomycetes</taxon>
        <taxon>Geodermatophilales</taxon>
        <taxon>Geodermatophilaceae</taxon>
        <taxon>Blastococcus</taxon>
    </lineage>
</organism>
<dbReference type="InterPro" id="IPR016208">
    <property type="entry name" value="Ald_Oxase/xanthine_DH-like"/>
</dbReference>